<name>A0A2K5ASA0_9ARCH</name>
<dbReference type="RefSeq" id="WP_103286833.1">
    <property type="nucleotide sequence ID" value="NZ_LT981265.1"/>
</dbReference>
<proteinExistence type="predicted"/>
<dbReference type="SUPFAM" id="SSF103039">
    <property type="entry name" value="CheC-like"/>
    <property type="match status" value="1"/>
</dbReference>
<organism evidence="2 3">
    <name type="scientific">Candidatus Nitrosocaldus cavascurensis</name>
    <dbReference type="NCBI Taxonomy" id="2058097"/>
    <lineage>
        <taxon>Archaea</taxon>
        <taxon>Nitrososphaerota</taxon>
        <taxon>Nitrososphaeria</taxon>
        <taxon>Candidatus Nitrosocaldales</taxon>
        <taxon>Candidatus Nitrosocaldaceae</taxon>
        <taxon>Candidatus Nitrosocaldus</taxon>
    </lineage>
</organism>
<keyword evidence="1" id="KW-0145">Chemotaxis</keyword>
<sequence>MSITAEGDVDDTKKRGDNRLDIISNILKFTILNRCVNAIDTMLNDKSSIDSISIEHITLDDIYERFDPEHVVFAVYIKGIGDIMLTLLLVIEVEDGKKLASILISNAIDGANVDELTISAIAEFGNILLAGAFTNALTHFTGFNINCTAPGYAKDSLASILEYIVADSDSTEFIYADGKLSFVVNKDLILHISVLIPINDAKRLVDVMLIE</sequence>
<evidence type="ECO:0000313" key="2">
    <source>
        <dbReference type="EMBL" id="SPC34528.1"/>
    </source>
</evidence>
<dbReference type="Gene3D" id="3.40.1550.10">
    <property type="entry name" value="CheC-like"/>
    <property type="match status" value="1"/>
</dbReference>
<gene>
    <name evidence="2" type="primary">cheC</name>
    <name evidence="2" type="ORF">NCAV_1362</name>
</gene>
<dbReference type="EMBL" id="LT981265">
    <property type="protein sequence ID" value="SPC34528.1"/>
    <property type="molecule type" value="Genomic_DNA"/>
</dbReference>
<dbReference type="GO" id="GO:0006935">
    <property type="term" value="P:chemotaxis"/>
    <property type="evidence" value="ECO:0007669"/>
    <property type="project" value="UniProtKB-KW"/>
</dbReference>
<dbReference type="KEGG" id="ncv:NCAV_1362"/>
<dbReference type="Proteomes" id="UP000236248">
    <property type="component" value="Chromosome NCAV"/>
</dbReference>
<evidence type="ECO:0000313" key="3">
    <source>
        <dbReference type="Proteomes" id="UP000236248"/>
    </source>
</evidence>
<reference evidence="3" key="1">
    <citation type="submission" date="2018-01" db="EMBL/GenBank/DDBJ databases">
        <authorList>
            <person name="Kerou L M."/>
        </authorList>
    </citation>
    <scope>NUCLEOTIDE SEQUENCE [LARGE SCALE GENOMIC DNA]</scope>
    <source>
        <strain evidence="3">SCU2</strain>
    </source>
</reference>
<evidence type="ECO:0000256" key="1">
    <source>
        <dbReference type="ARBA" id="ARBA00022500"/>
    </source>
</evidence>
<dbReference type="AlphaFoldDB" id="A0A2K5ASA0"/>
<protein>
    <submittedName>
        <fullName evidence="2">Putative chemotaxis protein cheC</fullName>
    </submittedName>
</protein>
<keyword evidence="3" id="KW-1185">Reference proteome</keyword>
<accession>A0A2K5ASA0</accession>
<dbReference type="InterPro" id="IPR028976">
    <property type="entry name" value="CheC-like_sf"/>
</dbReference>
<dbReference type="GeneID" id="41595362"/>